<dbReference type="PANTHER" id="PTHR43591">
    <property type="entry name" value="METHYLTRANSFERASE"/>
    <property type="match status" value="1"/>
</dbReference>
<sequence>MEERKFDPRKLAKLNDPARLAYLDPETIWKTVHPHEARVLVDIGAGTGFFSVLFGRMLQNGKVYACDISEVMITWMLENLPSETRDLVIPVRMEESSVPLADGIADLVYMINLHHELEDPERIIAEAFRLLHNGGKLAIIDWKKEETPQGPPLSLRVPAETIMEQVRKGGFSRCAAYSVLPYHTFIVGEKP</sequence>
<dbReference type="Pfam" id="PF08241">
    <property type="entry name" value="Methyltransf_11"/>
    <property type="match status" value="1"/>
</dbReference>
<keyword evidence="2" id="KW-0808">Transferase</keyword>
<dbReference type="CDD" id="cd02440">
    <property type="entry name" value="AdoMet_MTases"/>
    <property type="match status" value="1"/>
</dbReference>
<dbReference type="InterPro" id="IPR029063">
    <property type="entry name" value="SAM-dependent_MTases_sf"/>
</dbReference>
<protein>
    <submittedName>
        <fullName evidence="2">Class I SAM-dependent methyltransferase</fullName>
    </submittedName>
</protein>
<gene>
    <name evidence="2" type="ORF">K8I29_18050</name>
</gene>
<feature type="domain" description="Methyltransferase type 11" evidence="1">
    <location>
        <begin position="41"/>
        <end position="139"/>
    </location>
</feature>
<name>A0A953M354_9BACT</name>
<proteinExistence type="predicted"/>
<comment type="caution">
    <text evidence="2">The sequence shown here is derived from an EMBL/GenBank/DDBJ whole genome shotgun (WGS) entry which is preliminary data.</text>
</comment>
<dbReference type="GO" id="GO:0032259">
    <property type="term" value="P:methylation"/>
    <property type="evidence" value="ECO:0007669"/>
    <property type="project" value="UniProtKB-KW"/>
</dbReference>
<dbReference type="GO" id="GO:0008757">
    <property type="term" value="F:S-adenosylmethionine-dependent methyltransferase activity"/>
    <property type="evidence" value="ECO:0007669"/>
    <property type="project" value="InterPro"/>
</dbReference>
<dbReference type="InterPro" id="IPR013216">
    <property type="entry name" value="Methyltransf_11"/>
</dbReference>
<dbReference type="PANTHER" id="PTHR43591:SF24">
    <property type="entry name" value="2-METHOXY-6-POLYPRENYL-1,4-BENZOQUINOL METHYLASE, MITOCHONDRIAL"/>
    <property type="match status" value="1"/>
</dbReference>
<reference evidence="2" key="1">
    <citation type="journal article" date="2021" name="bioRxiv">
        <title>Unraveling nitrogen, sulfur and carbon metabolic pathways and microbial community transcriptional responses to substrate deprivation and toxicity stresses in a bioreactor mimicking anoxic brackish coastal sediment conditions.</title>
        <authorList>
            <person name="Martins P.D."/>
            <person name="Echeveste M.J."/>
            <person name="Arshad A."/>
            <person name="Kurth J."/>
            <person name="Ouboter H."/>
            <person name="Jetten M.S.M."/>
            <person name="Welte C.U."/>
        </authorList>
    </citation>
    <scope>NUCLEOTIDE SEQUENCE</scope>
    <source>
        <strain evidence="2">MAG_39</strain>
    </source>
</reference>
<dbReference type="AlphaFoldDB" id="A0A953M354"/>
<organism evidence="2 3">
    <name type="scientific">Candidatus Nitrobium versatile</name>
    <dbReference type="NCBI Taxonomy" id="2884831"/>
    <lineage>
        <taxon>Bacteria</taxon>
        <taxon>Pseudomonadati</taxon>
        <taxon>Nitrospirota</taxon>
        <taxon>Nitrospiria</taxon>
        <taxon>Nitrospirales</taxon>
        <taxon>Nitrospiraceae</taxon>
        <taxon>Candidatus Nitrobium</taxon>
    </lineage>
</organism>
<reference evidence="2" key="2">
    <citation type="submission" date="2021-08" db="EMBL/GenBank/DDBJ databases">
        <authorList>
            <person name="Dalcin Martins P."/>
        </authorList>
    </citation>
    <scope>NUCLEOTIDE SEQUENCE</scope>
    <source>
        <strain evidence="2">MAG_39</strain>
    </source>
</reference>
<accession>A0A953M354</accession>
<dbReference type="SUPFAM" id="SSF53335">
    <property type="entry name" value="S-adenosyl-L-methionine-dependent methyltransferases"/>
    <property type="match status" value="1"/>
</dbReference>
<dbReference type="Proteomes" id="UP000705867">
    <property type="component" value="Unassembled WGS sequence"/>
</dbReference>
<evidence type="ECO:0000313" key="2">
    <source>
        <dbReference type="EMBL" id="MBZ0158105.1"/>
    </source>
</evidence>
<keyword evidence="2" id="KW-0489">Methyltransferase</keyword>
<evidence type="ECO:0000313" key="3">
    <source>
        <dbReference type="Proteomes" id="UP000705867"/>
    </source>
</evidence>
<dbReference type="EMBL" id="JAIOIV010000136">
    <property type="protein sequence ID" value="MBZ0158105.1"/>
    <property type="molecule type" value="Genomic_DNA"/>
</dbReference>
<evidence type="ECO:0000259" key="1">
    <source>
        <dbReference type="Pfam" id="PF08241"/>
    </source>
</evidence>
<dbReference type="Gene3D" id="3.40.50.150">
    <property type="entry name" value="Vaccinia Virus protein VP39"/>
    <property type="match status" value="1"/>
</dbReference>